<accession>A0A5B8YC18</accession>
<keyword evidence="7" id="KW-0687">Ribonucleoprotein</keyword>
<keyword evidence="2 6" id="KW-0963">Cytoplasm</keyword>
<gene>
    <name evidence="6" type="primary">prmA</name>
    <name evidence="7" type="ORF">FIV42_27075</name>
</gene>
<comment type="subcellular location">
    <subcellularLocation>
        <location evidence="6">Cytoplasm</location>
    </subcellularLocation>
</comment>
<comment type="catalytic activity">
    <reaction evidence="6">
        <text>L-lysyl-[protein] + 3 S-adenosyl-L-methionine = N(6),N(6),N(6)-trimethyl-L-lysyl-[protein] + 3 S-adenosyl-L-homocysteine + 3 H(+)</text>
        <dbReference type="Rhea" id="RHEA:54192"/>
        <dbReference type="Rhea" id="RHEA-COMP:9752"/>
        <dbReference type="Rhea" id="RHEA-COMP:13826"/>
        <dbReference type="ChEBI" id="CHEBI:15378"/>
        <dbReference type="ChEBI" id="CHEBI:29969"/>
        <dbReference type="ChEBI" id="CHEBI:57856"/>
        <dbReference type="ChEBI" id="CHEBI:59789"/>
        <dbReference type="ChEBI" id="CHEBI:61961"/>
    </reaction>
</comment>
<keyword evidence="8" id="KW-1185">Reference proteome</keyword>
<proteinExistence type="inferred from homology"/>
<dbReference type="AlphaFoldDB" id="A0A4Y6Q119"/>
<keyword evidence="4 6" id="KW-0808">Transferase</keyword>
<dbReference type="GO" id="GO:0032259">
    <property type="term" value="P:methylation"/>
    <property type="evidence" value="ECO:0007669"/>
    <property type="project" value="UniProtKB-KW"/>
</dbReference>
<feature type="binding site" evidence="6">
    <location>
        <position position="241"/>
    </location>
    <ligand>
        <name>S-adenosyl-L-methionine</name>
        <dbReference type="ChEBI" id="CHEBI:59789"/>
    </ligand>
</feature>
<dbReference type="InterPro" id="IPR004498">
    <property type="entry name" value="Ribosomal_PrmA_MeTrfase"/>
</dbReference>
<dbReference type="GO" id="GO:0016279">
    <property type="term" value="F:protein-lysine N-methyltransferase activity"/>
    <property type="evidence" value="ECO:0007669"/>
    <property type="project" value="RHEA"/>
</dbReference>
<evidence type="ECO:0000256" key="5">
    <source>
        <dbReference type="ARBA" id="ARBA00022691"/>
    </source>
</evidence>
<comment type="similarity">
    <text evidence="1 6">Belongs to the methyltransferase superfamily. PrmA family.</text>
</comment>
<keyword evidence="3 6" id="KW-0489">Methyltransferase</keyword>
<dbReference type="PANTHER" id="PTHR43648">
    <property type="entry name" value="ELECTRON TRANSFER FLAVOPROTEIN BETA SUBUNIT LYSINE METHYLTRANSFERASE"/>
    <property type="match status" value="1"/>
</dbReference>
<organism evidence="7 8">
    <name type="scientific">Persicimonas caeni</name>
    <dbReference type="NCBI Taxonomy" id="2292766"/>
    <lineage>
        <taxon>Bacteria</taxon>
        <taxon>Deltaproteobacteria</taxon>
        <taxon>Bradymonadales</taxon>
        <taxon>Bradymonadaceae</taxon>
        <taxon>Persicimonas</taxon>
    </lineage>
</organism>
<evidence type="ECO:0000313" key="8">
    <source>
        <dbReference type="Proteomes" id="UP000315995"/>
    </source>
</evidence>
<evidence type="ECO:0000256" key="1">
    <source>
        <dbReference type="ARBA" id="ARBA00009741"/>
    </source>
</evidence>
<dbReference type="PANTHER" id="PTHR43648:SF1">
    <property type="entry name" value="ELECTRON TRANSFER FLAVOPROTEIN BETA SUBUNIT LYSINE METHYLTRANSFERASE"/>
    <property type="match status" value="1"/>
</dbReference>
<protein>
    <recommendedName>
        <fullName evidence="6">Ribosomal protein L11 methyltransferase</fullName>
        <shortName evidence="6">L11 Mtase</shortName>
        <ecNumber evidence="6">2.1.1.-</ecNumber>
    </recommendedName>
</protein>
<dbReference type="PIRSF" id="PIRSF000401">
    <property type="entry name" value="RPL11_MTase"/>
    <property type="match status" value="1"/>
</dbReference>
<feature type="binding site" evidence="6">
    <location>
        <position position="199"/>
    </location>
    <ligand>
        <name>S-adenosyl-L-methionine</name>
        <dbReference type="ChEBI" id="CHEBI:59789"/>
    </ligand>
</feature>
<evidence type="ECO:0000256" key="3">
    <source>
        <dbReference type="ARBA" id="ARBA00022603"/>
    </source>
</evidence>
<reference evidence="7 8" key="1">
    <citation type="submission" date="2019-06" db="EMBL/GenBank/DDBJ databases">
        <title>Persicimonas caeni gen. nov., sp. nov., a predatory bacterium isolated from solar saltern.</title>
        <authorList>
            <person name="Wang S."/>
        </authorList>
    </citation>
    <scope>NUCLEOTIDE SEQUENCE [LARGE SCALE GENOMIC DNA]</scope>
    <source>
        <strain evidence="7 8">YN101</strain>
    </source>
</reference>
<dbReference type="HAMAP" id="MF_00735">
    <property type="entry name" value="Methyltr_PrmA"/>
    <property type="match status" value="1"/>
</dbReference>
<evidence type="ECO:0000256" key="6">
    <source>
        <dbReference type="HAMAP-Rule" id="MF_00735"/>
    </source>
</evidence>
<dbReference type="InterPro" id="IPR050078">
    <property type="entry name" value="Ribosomal_L11_MeTrfase_PrmA"/>
</dbReference>
<sequence length="306" mass="33128">MTQEAENWYRVELLIEESGTTNAASLLWEFDAAGVEIQDRETYADDETIAPVPEGTNRLVAFFQFETPGAAAQFERDLTSALGDADIVTLSLQCAPYTDKSWETAWKDYFKPALISPRAIVGPPWEDFEAPDGGTKIVIEPGMAFGTGTHETTQLCAEKLDRLLAENDASPSVLDVGCGSAILSMIAKRLGAEPVVGIDVDATALEVAEANLAVNDLAGEIELSTTPVDEVEGTYDIVIANILAHILLHIREGLLPRVAPGGILLLSGITEAQEQELRDAFVGDGFVEVSCEQKGEWVCFELRREV</sequence>
<feature type="binding site" evidence="6">
    <location>
        <position position="177"/>
    </location>
    <ligand>
        <name>S-adenosyl-L-methionine</name>
        <dbReference type="ChEBI" id="CHEBI:59789"/>
    </ligand>
</feature>
<comment type="function">
    <text evidence="6">Methylates ribosomal protein L11.</text>
</comment>
<name>A0A4Y6Q119_PERCE</name>
<dbReference type="SUPFAM" id="SSF53335">
    <property type="entry name" value="S-adenosyl-L-methionine-dependent methyltransferases"/>
    <property type="match status" value="1"/>
</dbReference>
<evidence type="ECO:0000256" key="4">
    <source>
        <dbReference type="ARBA" id="ARBA00022679"/>
    </source>
</evidence>
<accession>A0A4Y6Q119</accession>
<keyword evidence="5 6" id="KW-0949">S-adenosyl-L-methionine</keyword>
<dbReference type="GO" id="GO:0005840">
    <property type="term" value="C:ribosome"/>
    <property type="evidence" value="ECO:0007669"/>
    <property type="project" value="UniProtKB-KW"/>
</dbReference>
<dbReference type="OrthoDB" id="9785995at2"/>
<dbReference type="Pfam" id="PF06325">
    <property type="entry name" value="PrmA"/>
    <property type="match status" value="1"/>
</dbReference>
<dbReference type="GO" id="GO:0005737">
    <property type="term" value="C:cytoplasm"/>
    <property type="evidence" value="ECO:0007669"/>
    <property type="project" value="UniProtKB-SubCell"/>
</dbReference>
<dbReference type="EMBL" id="CP041186">
    <property type="protein sequence ID" value="QDG54274.1"/>
    <property type="molecule type" value="Genomic_DNA"/>
</dbReference>
<dbReference type="EC" id="2.1.1.-" evidence="6"/>
<evidence type="ECO:0000313" key="7">
    <source>
        <dbReference type="EMBL" id="QDG54274.1"/>
    </source>
</evidence>
<feature type="binding site" evidence="6">
    <location>
        <position position="153"/>
    </location>
    <ligand>
        <name>S-adenosyl-L-methionine</name>
        <dbReference type="ChEBI" id="CHEBI:59789"/>
    </ligand>
</feature>
<dbReference type="InterPro" id="IPR029063">
    <property type="entry name" value="SAM-dependent_MTases_sf"/>
</dbReference>
<evidence type="ECO:0000256" key="2">
    <source>
        <dbReference type="ARBA" id="ARBA00022490"/>
    </source>
</evidence>
<keyword evidence="7" id="KW-0689">Ribosomal protein</keyword>
<dbReference type="CDD" id="cd02440">
    <property type="entry name" value="AdoMet_MTases"/>
    <property type="match status" value="1"/>
</dbReference>
<dbReference type="RefSeq" id="WP_141200718.1">
    <property type="nucleotide sequence ID" value="NZ_CP041186.1"/>
</dbReference>
<dbReference type="Gene3D" id="3.40.50.150">
    <property type="entry name" value="Vaccinia Virus protein VP39"/>
    <property type="match status" value="1"/>
</dbReference>
<dbReference type="Proteomes" id="UP000315995">
    <property type="component" value="Chromosome"/>
</dbReference>